<keyword evidence="3" id="KW-1185">Reference proteome</keyword>
<dbReference type="Proteomes" id="UP001345013">
    <property type="component" value="Unassembled WGS sequence"/>
</dbReference>
<evidence type="ECO:0000313" key="3">
    <source>
        <dbReference type="Proteomes" id="UP001345013"/>
    </source>
</evidence>
<comment type="caution">
    <text evidence="2">The sequence shown here is derived from an EMBL/GenBank/DDBJ whole genome shotgun (WGS) entry which is preliminary data.</text>
</comment>
<organism evidence="2 3">
    <name type="scientific">Lithohypha guttulata</name>
    <dbReference type="NCBI Taxonomy" id="1690604"/>
    <lineage>
        <taxon>Eukaryota</taxon>
        <taxon>Fungi</taxon>
        <taxon>Dikarya</taxon>
        <taxon>Ascomycota</taxon>
        <taxon>Pezizomycotina</taxon>
        <taxon>Eurotiomycetes</taxon>
        <taxon>Chaetothyriomycetidae</taxon>
        <taxon>Chaetothyriales</taxon>
        <taxon>Trichomeriaceae</taxon>
        <taxon>Lithohypha</taxon>
    </lineage>
</organism>
<gene>
    <name evidence="2" type="ORF">LTR24_005214</name>
</gene>
<reference evidence="2 3" key="1">
    <citation type="submission" date="2023-08" db="EMBL/GenBank/DDBJ databases">
        <title>Black Yeasts Isolated from many extreme environments.</title>
        <authorList>
            <person name="Coleine C."/>
            <person name="Stajich J.E."/>
            <person name="Selbmann L."/>
        </authorList>
    </citation>
    <scope>NUCLEOTIDE SEQUENCE [LARGE SCALE GENOMIC DNA]</scope>
    <source>
        <strain evidence="2 3">CCFEE 5885</strain>
    </source>
</reference>
<accession>A0ABR0KAI8</accession>
<dbReference type="EMBL" id="JAVRRG010000058">
    <property type="protein sequence ID" value="KAK5092396.1"/>
    <property type="molecule type" value="Genomic_DNA"/>
</dbReference>
<name>A0ABR0KAI8_9EURO</name>
<feature type="region of interest" description="Disordered" evidence="1">
    <location>
        <begin position="69"/>
        <end position="120"/>
    </location>
</feature>
<protein>
    <submittedName>
        <fullName evidence="2">Uncharacterized protein</fullName>
    </submittedName>
</protein>
<evidence type="ECO:0000313" key="2">
    <source>
        <dbReference type="EMBL" id="KAK5092396.1"/>
    </source>
</evidence>
<sequence length="120" mass="13461">MDAEWRPNGRPVSTVALNFSAALDDIFNLGTSAELAMTVEQKKSEVKSREQQLEDLDARLRQADEQLKRLQSKHKRMQSENILSSRPYDRRRGQQSNSSDSEGAFSDGHSSPPSDAAGRR</sequence>
<proteinExistence type="predicted"/>
<evidence type="ECO:0000256" key="1">
    <source>
        <dbReference type="SAM" id="MobiDB-lite"/>
    </source>
</evidence>